<dbReference type="SUPFAM" id="SSF50677">
    <property type="entry name" value="ValRS/IleRS/LeuRS editing domain"/>
    <property type="match status" value="1"/>
</dbReference>
<dbReference type="InterPro" id="IPR002300">
    <property type="entry name" value="aa-tRNA-synth_Ia"/>
</dbReference>
<evidence type="ECO:0000256" key="5">
    <source>
        <dbReference type="ARBA" id="ARBA00022917"/>
    </source>
</evidence>
<sequence>SKNNSLKDSSVIIWTTTPWTIPANRALAYNKDLEYSLVKVEDTSSDFKNQNIIVASKLLETTVKENGLEKYKIIDTFKGSDFEETICSHPLKKLGYNYKVPMFEAPFVTLEQGTGIVHAAPSHGPDDFNLCLKHGIKAIDTIDDSGRYTNNIPSFKGIHIFKADQLIIDKLKEEQKLLGNGKLTHSYPHSWRSKAPLVHRATQQWFISMESHGLRKKALKAIDETDFYPKKGKARIRSMIELRPDWCISRQRTWGVPLPIFVSKKTNEVLKDPEVIENIAKIYEKEGSDCWFTDDYQKFLGNKYNKKDFIKSTDICEVWFDSGSTHSFVLEKRDDLKWPASMYLEGSDQHRGWFHSSLLESCGTRGRAPYESILSHGF</sequence>
<feature type="non-terminal residue" evidence="8">
    <location>
        <position position="378"/>
    </location>
</feature>
<dbReference type="GO" id="GO:0004822">
    <property type="term" value="F:isoleucine-tRNA ligase activity"/>
    <property type="evidence" value="ECO:0007669"/>
    <property type="project" value="UniProtKB-EC"/>
</dbReference>
<dbReference type="InterPro" id="IPR050081">
    <property type="entry name" value="Ile-tRNA_ligase"/>
</dbReference>
<dbReference type="InterPro" id="IPR009008">
    <property type="entry name" value="Val/Leu/Ile-tRNA-synth_edit"/>
</dbReference>
<dbReference type="PRINTS" id="PR00984">
    <property type="entry name" value="TRNASYNTHILE"/>
</dbReference>
<feature type="non-terminal residue" evidence="8">
    <location>
        <position position="1"/>
    </location>
</feature>
<evidence type="ECO:0000256" key="6">
    <source>
        <dbReference type="ARBA" id="ARBA00023146"/>
    </source>
</evidence>
<dbReference type="EC" id="6.1.1.5" evidence="1"/>
<protein>
    <recommendedName>
        <fullName evidence="1">isoleucine--tRNA ligase</fullName>
        <ecNumber evidence="1">6.1.1.5</ecNumber>
    </recommendedName>
</protein>
<dbReference type="Gene3D" id="3.40.50.620">
    <property type="entry name" value="HUPs"/>
    <property type="match status" value="1"/>
</dbReference>
<evidence type="ECO:0000256" key="3">
    <source>
        <dbReference type="ARBA" id="ARBA00022741"/>
    </source>
</evidence>
<dbReference type="Gene3D" id="3.90.740.10">
    <property type="entry name" value="Valyl/Leucyl/Isoleucyl-tRNA synthetase, editing domain"/>
    <property type="match status" value="1"/>
</dbReference>
<keyword evidence="6" id="KW-0030">Aminoacyl-tRNA synthetase</keyword>
<dbReference type="InterPro" id="IPR002301">
    <property type="entry name" value="Ile-tRNA-ligase"/>
</dbReference>
<keyword evidence="5" id="KW-0648">Protein biosynthesis</keyword>
<dbReference type="Pfam" id="PF00133">
    <property type="entry name" value="tRNA-synt_1"/>
    <property type="match status" value="1"/>
</dbReference>
<feature type="domain" description="Aminoacyl-tRNA synthetase class Ia" evidence="7">
    <location>
        <begin position="25"/>
        <end position="378"/>
    </location>
</feature>
<dbReference type="PANTHER" id="PTHR42765">
    <property type="entry name" value="SOLEUCYL-TRNA SYNTHETASE"/>
    <property type="match status" value="1"/>
</dbReference>
<dbReference type="SUPFAM" id="SSF52374">
    <property type="entry name" value="Nucleotidylyl transferase"/>
    <property type="match status" value="1"/>
</dbReference>
<evidence type="ECO:0000259" key="7">
    <source>
        <dbReference type="Pfam" id="PF00133"/>
    </source>
</evidence>
<proteinExistence type="predicted"/>
<dbReference type="GO" id="GO:0006428">
    <property type="term" value="P:isoleucyl-tRNA aminoacylation"/>
    <property type="evidence" value="ECO:0007669"/>
    <property type="project" value="InterPro"/>
</dbReference>
<accession>A0A382MT99</accession>
<reference evidence="8" key="1">
    <citation type="submission" date="2018-05" db="EMBL/GenBank/DDBJ databases">
        <authorList>
            <person name="Lanie J.A."/>
            <person name="Ng W.-L."/>
            <person name="Kazmierczak K.M."/>
            <person name="Andrzejewski T.M."/>
            <person name="Davidsen T.M."/>
            <person name="Wayne K.J."/>
            <person name="Tettelin H."/>
            <person name="Glass J.I."/>
            <person name="Rusch D."/>
            <person name="Podicherti R."/>
            <person name="Tsui H.-C.T."/>
            <person name="Winkler M.E."/>
        </authorList>
    </citation>
    <scope>NUCLEOTIDE SEQUENCE</scope>
</reference>
<keyword evidence="2" id="KW-0436">Ligase</keyword>
<dbReference type="InterPro" id="IPR014729">
    <property type="entry name" value="Rossmann-like_a/b/a_fold"/>
</dbReference>
<evidence type="ECO:0000256" key="1">
    <source>
        <dbReference type="ARBA" id="ARBA00013165"/>
    </source>
</evidence>
<evidence type="ECO:0000256" key="2">
    <source>
        <dbReference type="ARBA" id="ARBA00022598"/>
    </source>
</evidence>
<gene>
    <name evidence="8" type="ORF">METZ01_LOCUS304963</name>
</gene>
<evidence type="ECO:0000256" key="4">
    <source>
        <dbReference type="ARBA" id="ARBA00022840"/>
    </source>
</evidence>
<dbReference type="GO" id="GO:0005829">
    <property type="term" value="C:cytosol"/>
    <property type="evidence" value="ECO:0007669"/>
    <property type="project" value="TreeGrafter"/>
</dbReference>
<dbReference type="PANTHER" id="PTHR42765:SF1">
    <property type="entry name" value="ISOLEUCINE--TRNA LIGASE, MITOCHONDRIAL"/>
    <property type="match status" value="1"/>
</dbReference>
<dbReference type="GO" id="GO:0002161">
    <property type="term" value="F:aminoacyl-tRNA deacylase activity"/>
    <property type="evidence" value="ECO:0007669"/>
    <property type="project" value="InterPro"/>
</dbReference>
<keyword evidence="4" id="KW-0067">ATP-binding</keyword>
<dbReference type="GO" id="GO:0005524">
    <property type="term" value="F:ATP binding"/>
    <property type="evidence" value="ECO:0007669"/>
    <property type="project" value="UniProtKB-KW"/>
</dbReference>
<organism evidence="8">
    <name type="scientific">marine metagenome</name>
    <dbReference type="NCBI Taxonomy" id="408172"/>
    <lineage>
        <taxon>unclassified sequences</taxon>
        <taxon>metagenomes</taxon>
        <taxon>ecological metagenomes</taxon>
    </lineage>
</organism>
<dbReference type="EMBL" id="UINC01095765">
    <property type="protein sequence ID" value="SVC52109.1"/>
    <property type="molecule type" value="Genomic_DNA"/>
</dbReference>
<dbReference type="AlphaFoldDB" id="A0A382MT99"/>
<evidence type="ECO:0000313" key="8">
    <source>
        <dbReference type="EMBL" id="SVC52109.1"/>
    </source>
</evidence>
<name>A0A382MT99_9ZZZZ</name>
<keyword evidence="3" id="KW-0547">Nucleotide-binding</keyword>